<dbReference type="InterPro" id="IPR001736">
    <property type="entry name" value="PLipase_D/transphosphatidylase"/>
</dbReference>
<dbReference type="Pfam" id="PF13091">
    <property type="entry name" value="PLDc_2"/>
    <property type="match status" value="2"/>
</dbReference>
<comment type="caution">
    <text evidence="2">The sequence shown here is derived from an EMBL/GenBank/DDBJ whole genome shotgun (WGS) entry which is preliminary data.</text>
</comment>
<dbReference type="GO" id="GO:0016740">
    <property type="term" value="F:transferase activity"/>
    <property type="evidence" value="ECO:0007669"/>
    <property type="project" value="UniProtKB-KW"/>
</dbReference>
<dbReference type="PANTHER" id="PTHR21248:SF12">
    <property type="entry name" value="CARDIOLIPIN SYNTHASE C"/>
    <property type="match status" value="1"/>
</dbReference>
<evidence type="ECO:0000259" key="1">
    <source>
        <dbReference type="PROSITE" id="PS50035"/>
    </source>
</evidence>
<dbReference type="InterPro" id="IPR025202">
    <property type="entry name" value="PLD-like_dom"/>
</dbReference>
<keyword evidence="2" id="KW-0808">Transferase</keyword>
<dbReference type="PROSITE" id="PS50035">
    <property type="entry name" value="PLD"/>
    <property type="match status" value="2"/>
</dbReference>
<dbReference type="RefSeq" id="WP_309906551.1">
    <property type="nucleotide sequence ID" value="NZ_JAVDRF010000014.1"/>
</dbReference>
<reference evidence="2 3" key="1">
    <citation type="submission" date="2023-07" db="EMBL/GenBank/DDBJ databases">
        <title>Sorghum-associated microbial communities from plants grown in Nebraska, USA.</title>
        <authorList>
            <person name="Schachtman D."/>
        </authorList>
    </citation>
    <scope>NUCLEOTIDE SEQUENCE [LARGE SCALE GENOMIC DNA]</scope>
    <source>
        <strain evidence="2 3">DS1781</strain>
    </source>
</reference>
<gene>
    <name evidence="2" type="ORF">J2739_004905</name>
</gene>
<name>A0ABU1NKW8_9BURK</name>
<evidence type="ECO:0000313" key="3">
    <source>
        <dbReference type="Proteomes" id="UP001184230"/>
    </source>
</evidence>
<dbReference type="EMBL" id="JAVDRF010000014">
    <property type="protein sequence ID" value="MDR6539109.1"/>
    <property type="molecule type" value="Genomic_DNA"/>
</dbReference>
<proteinExistence type="predicted"/>
<dbReference type="EC" id="2.7.8.-" evidence="2"/>
<dbReference type="Proteomes" id="UP001184230">
    <property type="component" value="Unassembled WGS sequence"/>
</dbReference>
<dbReference type="SMART" id="SM00155">
    <property type="entry name" value="PLDc"/>
    <property type="match status" value="2"/>
</dbReference>
<accession>A0ABU1NKW8</accession>
<dbReference type="PANTHER" id="PTHR21248">
    <property type="entry name" value="CARDIOLIPIN SYNTHASE"/>
    <property type="match status" value="1"/>
</dbReference>
<dbReference type="CDD" id="cd09111">
    <property type="entry name" value="PLDc_ymdC_like_1"/>
    <property type="match status" value="1"/>
</dbReference>
<feature type="domain" description="PLD phosphodiesterase" evidence="1">
    <location>
        <begin position="397"/>
        <end position="424"/>
    </location>
</feature>
<dbReference type="Gene3D" id="3.30.870.10">
    <property type="entry name" value="Endonuclease Chain A"/>
    <property type="match status" value="2"/>
</dbReference>
<dbReference type="SUPFAM" id="SSF56024">
    <property type="entry name" value="Phospholipase D/nuclease"/>
    <property type="match status" value="2"/>
</dbReference>
<keyword evidence="3" id="KW-1185">Reference proteome</keyword>
<organism evidence="2 3">
    <name type="scientific">Variovorax soli</name>
    <dbReference type="NCBI Taxonomy" id="376815"/>
    <lineage>
        <taxon>Bacteria</taxon>
        <taxon>Pseudomonadati</taxon>
        <taxon>Pseudomonadota</taxon>
        <taxon>Betaproteobacteria</taxon>
        <taxon>Burkholderiales</taxon>
        <taxon>Comamonadaceae</taxon>
        <taxon>Variovorax</taxon>
    </lineage>
</organism>
<protein>
    <submittedName>
        <fullName evidence="2">Cardiolipin synthase</fullName>
        <ecNumber evidence="2">2.7.8.-</ecNumber>
    </submittedName>
</protein>
<dbReference type="CDD" id="cd09113">
    <property type="entry name" value="PLDc_ymdC_like_2"/>
    <property type="match status" value="1"/>
</dbReference>
<feature type="domain" description="PLD phosphodiesterase" evidence="1">
    <location>
        <begin position="159"/>
        <end position="186"/>
    </location>
</feature>
<evidence type="ECO:0000313" key="2">
    <source>
        <dbReference type="EMBL" id="MDR6539109.1"/>
    </source>
</evidence>
<sequence length="512" mass="55433">MVTFALGVLLGGCALLPMEAPRPASYAIDRPEQTFLGRAFADQLPAGESGFRLLVSGEEAFAARAALAEAAQRSLDLQYYVVARDTTATMLLYRALRAAQRGVRVRLLLDDLYAAGRDRDLATLAAHPNVQVRVFNPFPHRGSFGMLQWLDFLGDGARLNRRMHNKLWIADNAVAVQGGRNLGDAYFNVRSSGGFADLDVLAAGPVVAQVSRSFDEYWNSEWAIPIAAFLGDPPAAGEAHRLYAEMAAHAERFRQTDYVQRLRAMDFWREVRGGRLALVAAPGTVLYDAPGKGNDAATEGGQIAAGMRPIVEGARQEVLLVSPYFIPSERGVAVLCGLARRSVRVRVLTNSLASTDVPLVHSGYARYRPRLLACGVELHEYLPALRAAGSARPGLSSGASLHAKTIVVDQRWVLIGSMNLDPRSRSANTEIAALIESEALGQELGILFEESTALGLAYRVELAEPGAGDAAQVVWHGLVDGRPVRYASEPLAAGWRRLIAELLGRFAPEDLL</sequence>